<evidence type="ECO:0000313" key="2">
    <source>
        <dbReference type="Proteomes" id="UP000193689"/>
    </source>
</evidence>
<evidence type="ECO:0000313" key="1">
    <source>
        <dbReference type="EMBL" id="ORY63118.1"/>
    </source>
</evidence>
<dbReference type="GeneID" id="63776630"/>
<dbReference type="InParanoid" id="A0A1Y2DV37"/>
<organism evidence="1 2">
    <name type="scientific">Pseudomassariella vexata</name>
    <dbReference type="NCBI Taxonomy" id="1141098"/>
    <lineage>
        <taxon>Eukaryota</taxon>
        <taxon>Fungi</taxon>
        <taxon>Dikarya</taxon>
        <taxon>Ascomycota</taxon>
        <taxon>Pezizomycotina</taxon>
        <taxon>Sordariomycetes</taxon>
        <taxon>Xylariomycetidae</taxon>
        <taxon>Amphisphaeriales</taxon>
        <taxon>Pseudomassariaceae</taxon>
        <taxon>Pseudomassariella</taxon>
    </lineage>
</organism>
<comment type="caution">
    <text evidence="1">The sequence shown here is derived from an EMBL/GenBank/DDBJ whole genome shotgun (WGS) entry which is preliminary data.</text>
</comment>
<dbReference type="EMBL" id="MCFJ01000008">
    <property type="protein sequence ID" value="ORY63118.1"/>
    <property type="molecule type" value="Genomic_DNA"/>
</dbReference>
<accession>A0A1Y2DV37</accession>
<sequence length="222" mass="24990">MLHSGDECSERDEWQSKQRMLAPVQRHCRKSWCIIVHNFLQVRVVLVFARLSRTLINIHQAYHQSRCAVSKPTLDPETLDPGVAFIQKHRPGPWANAAVSCRLHPYPGLLVWRSFSRSGFRRLTEFGKEARVSVMNWQAEPALLQRLEVGCPGASNAADQFRLMISFEGAIPTQRPAPYCGGEMMCAPRQCCFYWGTSNATHDDGTWETILGEVVPLPAALG</sequence>
<protein>
    <submittedName>
        <fullName evidence="1">Uncharacterized protein</fullName>
    </submittedName>
</protein>
<reference evidence="1 2" key="1">
    <citation type="submission" date="2016-07" db="EMBL/GenBank/DDBJ databases">
        <title>Pervasive Adenine N6-methylation of Active Genes in Fungi.</title>
        <authorList>
            <consortium name="DOE Joint Genome Institute"/>
            <person name="Mondo S.J."/>
            <person name="Dannebaum R.O."/>
            <person name="Kuo R.C."/>
            <person name="Labutti K."/>
            <person name="Haridas S."/>
            <person name="Kuo A."/>
            <person name="Salamov A."/>
            <person name="Ahrendt S.R."/>
            <person name="Lipzen A."/>
            <person name="Sullivan W."/>
            <person name="Andreopoulos W.B."/>
            <person name="Clum A."/>
            <person name="Lindquist E."/>
            <person name="Daum C."/>
            <person name="Ramamoorthy G.K."/>
            <person name="Gryganskyi A."/>
            <person name="Culley D."/>
            <person name="Magnuson J.K."/>
            <person name="James T.Y."/>
            <person name="O'Malley M.A."/>
            <person name="Stajich J.E."/>
            <person name="Spatafora J.W."/>
            <person name="Visel A."/>
            <person name="Grigoriev I.V."/>
        </authorList>
    </citation>
    <scope>NUCLEOTIDE SEQUENCE [LARGE SCALE GENOMIC DNA]</scope>
    <source>
        <strain evidence="1 2">CBS 129021</strain>
    </source>
</reference>
<dbReference type="Proteomes" id="UP000193689">
    <property type="component" value="Unassembled WGS sequence"/>
</dbReference>
<dbReference type="AlphaFoldDB" id="A0A1Y2DV37"/>
<keyword evidence="2" id="KW-1185">Reference proteome</keyword>
<gene>
    <name evidence="1" type="ORF">BCR38DRAFT_435919</name>
</gene>
<proteinExistence type="predicted"/>
<name>A0A1Y2DV37_9PEZI</name>
<dbReference type="RefSeq" id="XP_040714775.1">
    <property type="nucleotide sequence ID" value="XM_040860418.1"/>
</dbReference>